<protein>
    <submittedName>
        <fullName evidence="1">Putative nucleotidyltransferase</fullName>
    </submittedName>
</protein>
<dbReference type="Proteomes" id="UP000293874">
    <property type="component" value="Unassembled WGS sequence"/>
</dbReference>
<dbReference type="SUPFAM" id="SSF81301">
    <property type="entry name" value="Nucleotidyltransferase"/>
    <property type="match status" value="1"/>
</dbReference>
<comment type="caution">
    <text evidence="1">The sequence shown here is derived from an EMBL/GenBank/DDBJ whole genome shotgun (WGS) entry which is preliminary data.</text>
</comment>
<dbReference type="AlphaFoldDB" id="A0A4Q7MUA9"/>
<sequence length="156" mass="17501">MILAQDFEEFVALLNKHGVQYMVVGGYALAFHGKPRHTGDLDIWIGISKKNADKMLDVLKEFGLSAQGFTKDDFLKEGYMTQIGYPPLRIDILNSIDGVDFKDAYKNKEEVDLDGLIITYIGLQDFIKNKEASGRLQDINDIASLQKKGKSKNGKK</sequence>
<name>A0A4Q7MUA9_9BACT</name>
<dbReference type="GO" id="GO:0016740">
    <property type="term" value="F:transferase activity"/>
    <property type="evidence" value="ECO:0007669"/>
    <property type="project" value="UniProtKB-KW"/>
</dbReference>
<evidence type="ECO:0000313" key="1">
    <source>
        <dbReference type="EMBL" id="RZS72158.1"/>
    </source>
</evidence>
<dbReference type="EMBL" id="SGXA01000002">
    <property type="protein sequence ID" value="RZS72158.1"/>
    <property type="molecule type" value="Genomic_DNA"/>
</dbReference>
<dbReference type="Gene3D" id="3.30.460.40">
    <property type="match status" value="1"/>
</dbReference>
<dbReference type="Pfam" id="PF09970">
    <property type="entry name" value="DUF2204"/>
    <property type="match status" value="1"/>
</dbReference>
<keyword evidence="1" id="KW-0808">Transferase</keyword>
<dbReference type="RefSeq" id="WP_207234292.1">
    <property type="nucleotide sequence ID" value="NZ_CP042431.1"/>
</dbReference>
<reference evidence="1 2" key="1">
    <citation type="submission" date="2019-02" db="EMBL/GenBank/DDBJ databases">
        <title>Genomic Encyclopedia of Type Strains, Phase IV (KMG-IV): sequencing the most valuable type-strain genomes for metagenomic binning, comparative biology and taxonomic classification.</title>
        <authorList>
            <person name="Goeker M."/>
        </authorList>
    </citation>
    <scope>NUCLEOTIDE SEQUENCE [LARGE SCALE GENOMIC DNA]</scope>
    <source>
        <strain evidence="1 2">DSM 18116</strain>
    </source>
</reference>
<keyword evidence="2" id="KW-1185">Reference proteome</keyword>
<organism evidence="1 2">
    <name type="scientific">Pseudobacter ginsenosidimutans</name>
    <dbReference type="NCBI Taxonomy" id="661488"/>
    <lineage>
        <taxon>Bacteria</taxon>
        <taxon>Pseudomonadati</taxon>
        <taxon>Bacteroidota</taxon>
        <taxon>Chitinophagia</taxon>
        <taxon>Chitinophagales</taxon>
        <taxon>Chitinophagaceae</taxon>
        <taxon>Pseudobacter</taxon>
    </lineage>
</organism>
<proteinExistence type="predicted"/>
<accession>A0A4Q7MUA9</accession>
<gene>
    <name evidence="1" type="ORF">EV199_4073</name>
</gene>
<evidence type="ECO:0000313" key="2">
    <source>
        <dbReference type="Proteomes" id="UP000293874"/>
    </source>
</evidence>
<dbReference type="InterPro" id="IPR018700">
    <property type="entry name" value="DUF2204"/>
</dbReference>
<dbReference type="InterPro" id="IPR043519">
    <property type="entry name" value="NT_sf"/>
</dbReference>